<dbReference type="GO" id="GO:0016559">
    <property type="term" value="P:peroxisome fission"/>
    <property type="evidence" value="ECO:0007669"/>
    <property type="project" value="InterPro"/>
</dbReference>
<protein>
    <submittedName>
        <fullName evidence="6">Uncharacterized protein</fullName>
    </submittedName>
</protein>
<evidence type="ECO:0000256" key="4">
    <source>
        <dbReference type="ARBA" id="ARBA00046271"/>
    </source>
</evidence>
<keyword evidence="1" id="KW-0962">Peroxisome biogenesis</keyword>
<dbReference type="GO" id="GO:0005778">
    <property type="term" value="C:peroxisomal membrane"/>
    <property type="evidence" value="ECO:0007669"/>
    <property type="project" value="UniProtKB-SubCell"/>
</dbReference>
<feature type="region of interest" description="Disordered" evidence="5">
    <location>
        <begin position="1"/>
        <end position="27"/>
    </location>
</feature>
<proteinExistence type="predicted"/>
<accession>A0A854QJI7</accession>
<evidence type="ECO:0000313" key="7">
    <source>
        <dbReference type="Proteomes" id="UP000199727"/>
    </source>
</evidence>
<dbReference type="Proteomes" id="UP000199727">
    <property type="component" value="Unassembled WGS sequence"/>
</dbReference>
<evidence type="ECO:0000256" key="3">
    <source>
        <dbReference type="ARBA" id="ARBA00023140"/>
    </source>
</evidence>
<evidence type="ECO:0000313" key="6">
    <source>
        <dbReference type="EMBL" id="OXG26120.1"/>
    </source>
</evidence>
<dbReference type="EMBL" id="AMKT01000025">
    <property type="protein sequence ID" value="OXG26120.1"/>
    <property type="molecule type" value="Genomic_DNA"/>
</dbReference>
<dbReference type="AlphaFoldDB" id="A0A854QJI7"/>
<name>A0A854QJI7_CRYNE</name>
<comment type="subcellular location">
    <subcellularLocation>
        <location evidence="4">Peroxisome membrane</location>
    </subcellularLocation>
</comment>
<evidence type="ECO:0000256" key="1">
    <source>
        <dbReference type="ARBA" id="ARBA00022593"/>
    </source>
</evidence>
<gene>
    <name evidence="6" type="ORF">C361_01477</name>
</gene>
<dbReference type="Pfam" id="PF05648">
    <property type="entry name" value="PEX11"/>
    <property type="match status" value="1"/>
</dbReference>
<reference evidence="6 7" key="1">
    <citation type="submission" date="2017-06" db="EMBL/GenBank/DDBJ databases">
        <title>Global population genomics of the pathogenic fungus Cryptococcus neoformans var. grubii.</title>
        <authorList>
            <person name="Cuomo C."/>
            <person name="Litvintseva A."/>
            <person name="Chen Y."/>
            <person name="Young S."/>
            <person name="Zeng Q."/>
            <person name="Chapman S."/>
            <person name="Gujja S."/>
            <person name="Saif S."/>
            <person name="Birren B."/>
        </authorList>
    </citation>
    <scope>NUCLEOTIDE SEQUENCE [LARGE SCALE GENOMIC DNA]</scope>
    <source>
        <strain evidence="6 7">Tu259-1</strain>
    </source>
</reference>
<sequence length="318" mass="35005">MSHLPSPPLSTSSAPPNPWWTPRQEDGLAHARQAMKLSIGSAAALDAAWLEGQPPESPSPPSPGDLSPPKGSPPAEPMLALQVLARVVDSSKGRDKFLKCMQYTLKTYIYLLSLLPLPLPLRAPLPRLAISVASLSLVRKCLLLLNSLRPLASLLAPTPMSPRTMLLHLLDLAGAIADDTVCLAKIGLLRRNLGQRAEAWANRFWLLTTIIALYKLRFHTIPRIQAYQAGQYGQPRISSERQVTRRKPEQQLKEAKWTNRKLVADLLFVSYDIFNPNLPASIRSVLGEPLKCTTGLVSGLISLTKLYNQHWDASLSKG</sequence>
<keyword evidence="2" id="KW-0472">Membrane</keyword>
<dbReference type="PANTHER" id="PTHR12652:SF19">
    <property type="entry name" value="PEROXISOMAL BIOGENESIS FACTOR 11"/>
    <property type="match status" value="1"/>
</dbReference>
<dbReference type="OrthoDB" id="2576125at2759"/>
<dbReference type="PANTHER" id="PTHR12652">
    <property type="entry name" value="PEROXISOMAL BIOGENESIS FACTOR 11"/>
    <property type="match status" value="1"/>
</dbReference>
<dbReference type="InterPro" id="IPR008733">
    <property type="entry name" value="PEX11"/>
</dbReference>
<evidence type="ECO:0000256" key="5">
    <source>
        <dbReference type="SAM" id="MobiDB-lite"/>
    </source>
</evidence>
<comment type="caution">
    <text evidence="6">The sequence shown here is derived from an EMBL/GenBank/DDBJ whole genome shotgun (WGS) entry which is preliminary data.</text>
</comment>
<organism evidence="6 7">
    <name type="scientific">Cryptococcus neoformans Tu259-1</name>
    <dbReference type="NCBI Taxonomy" id="1230072"/>
    <lineage>
        <taxon>Eukaryota</taxon>
        <taxon>Fungi</taxon>
        <taxon>Dikarya</taxon>
        <taxon>Basidiomycota</taxon>
        <taxon>Agaricomycotina</taxon>
        <taxon>Tremellomycetes</taxon>
        <taxon>Tremellales</taxon>
        <taxon>Cryptococcaceae</taxon>
        <taxon>Cryptococcus</taxon>
        <taxon>Cryptococcus neoformans species complex</taxon>
    </lineage>
</organism>
<evidence type="ECO:0000256" key="2">
    <source>
        <dbReference type="ARBA" id="ARBA00023136"/>
    </source>
</evidence>
<keyword evidence="3" id="KW-0576">Peroxisome</keyword>
<feature type="region of interest" description="Disordered" evidence="5">
    <location>
        <begin position="50"/>
        <end position="75"/>
    </location>
</feature>